<proteinExistence type="predicted"/>
<dbReference type="Proteomes" id="UP000276133">
    <property type="component" value="Unassembled WGS sequence"/>
</dbReference>
<keyword evidence="2" id="KW-1185">Reference proteome</keyword>
<sequence length="82" mass="9704">MESTVNFLAFGFIRSKKAQKLIKLCQLKAGYYDLKTQDFKSIQSYKSDQQLRFLYLLTDQHCYQNPSVVVHIKDKMNIDHEI</sequence>
<organism evidence="1 2">
    <name type="scientific">Brachionus plicatilis</name>
    <name type="common">Marine rotifer</name>
    <name type="synonym">Brachionus muelleri</name>
    <dbReference type="NCBI Taxonomy" id="10195"/>
    <lineage>
        <taxon>Eukaryota</taxon>
        <taxon>Metazoa</taxon>
        <taxon>Spiralia</taxon>
        <taxon>Gnathifera</taxon>
        <taxon>Rotifera</taxon>
        <taxon>Eurotatoria</taxon>
        <taxon>Monogononta</taxon>
        <taxon>Pseudotrocha</taxon>
        <taxon>Ploima</taxon>
        <taxon>Brachionidae</taxon>
        <taxon>Brachionus</taxon>
    </lineage>
</organism>
<reference evidence="1 2" key="1">
    <citation type="journal article" date="2018" name="Sci. Rep.">
        <title>Genomic signatures of local adaptation to the degree of environmental predictability in rotifers.</title>
        <authorList>
            <person name="Franch-Gras L."/>
            <person name="Hahn C."/>
            <person name="Garcia-Roger E.M."/>
            <person name="Carmona M.J."/>
            <person name="Serra M."/>
            <person name="Gomez A."/>
        </authorList>
    </citation>
    <scope>NUCLEOTIDE SEQUENCE [LARGE SCALE GENOMIC DNA]</scope>
    <source>
        <strain evidence="1">HYR1</strain>
    </source>
</reference>
<evidence type="ECO:0000313" key="2">
    <source>
        <dbReference type="Proteomes" id="UP000276133"/>
    </source>
</evidence>
<gene>
    <name evidence="1" type="ORF">BpHYR1_005546</name>
</gene>
<comment type="caution">
    <text evidence="1">The sequence shown here is derived from an EMBL/GenBank/DDBJ whole genome shotgun (WGS) entry which is preliminary data.</text>
</comment>
<dbReference type="EMBL" id="REGN01001406">
    <property type="protein sequence ID" value="RNA34850.1"/>
    <property type="molecule type" value="Genomic_DNA"/>
</dbReference>
<evidence type="ECO:0000313" key="1">
    <source>
        <dbReference type="EMBL" id="RNA34850.1"/>
    </source>
</evidence>
<protein>
    <submittedName>
        <fullName evidence="1">Uncharacterized protein</fullName>
    </submittedName>
</protein>
<accession>A0A3M7SH11</accession>
<name>A0A3M7SH11_BRAPC</name>
<dbReference type="AlphaFoldDB" id="A0A3M7SH11"/>